<reference evidence="7" key="1">
    <citation type="submission" date="2021-06" db="EMBL/GenBank/DDBJ databases">
        <title>Direct submission.</title>
        <authorList>
            <person name="Lee C.-S."/>
            <person name="Jin L."/>
        </authorList>
    </citation>
    <scope>NUCLEOTIDE SEQUENCE</scope>
    <source>
        <strain evidence="7">Con5</strain>
    </source>
</reference>
<dbReference type="KEGG" id="gfu:KM031_08760"/>
<dbReference type="Proteomes" id="UP000679352">
    <property type="component" value="Chromosome"/>
</dbReference>
<accession>A0A975S0G3</accession>
<dbReference type="RefSeq" id="WP_215506236.1">
    <property type="nucleotide sequence ID" value="NZ_CP076361.1"/>
</dbReference>
<keyword evidence="5" id="KW-0560">Oxidoreductase</keyword>
<dbReference type="AlphaFoldDB" id="A0A975S0G3"/>
<dbReference type="InterPro" id="IPR036318">
    <property type="entry name" value="FAD-bd_PCMH-like_sf"/>
</dbReference>
<comment type="cofactor">
    <cofactor evidence="1">
        <name>FAD</name>
        <dbReference type="ChEBI" id="CHEBI:57692"/>
    </cofactor>
</comment>
<dbReference type="PANTHER" id="PTHR43716:SF1">
    <property type="entry name" value="D-2-HYDROXYGLUTARATE DEHYDROGENASE, MITOCHONDRIAL"/>
    <property type="match status" value="1"/>
</dbReference>
<dbReference type="GO" id="GO:0022904">
    <property type="term" value="P:respiratory electron transport chain"/>
    <property type="evidence" value="ECO:0007669"/>
    <property type="project" value="TreeGrafter"/>
</dbReference>
<gene>
    <name evidence="7" type="ORF">KM031_08760</name>
</gene>
<evidence type="ECO:0000256" key="5">
    <source>
        <dbReference type="ARBA" id="ARBA00023002"/>
    </source>
</evidence>
<dbReference type="InterPro" id="IPR051264">
    <property type="entry name" value="FAD-oxidored/transferase_4"/>
</dbReference>
<dbReference type="Pfam" id="PF02913">
    <property type="entry name" value="FAD-oxidase_C"/>
    <property type="match status" value="1"/>
</dbReference>
<dbReference type="Gene3D" id="3.30.465.10">
    <property type="match status" value="1"/>
</dbReference>
<dbReference type="Gene3D" id="1.10.45.10">
    <property type="entry name" value="Vanillyl-alcohol Oxidase, Chain A, domain 4"/>
    <property type="match status" value="1"/>
</dbReference>
<dbReference type="SUPFAM" id="SSF56176">
    <property type="entry name" value="FAD-binding/transporter-associated domain-like"/>
    <property type="match status" value="1"/>
</dbReference>
<dbReference type="FunFam" id="1.10.45.10:FF:000001">
    <property type="entry name" value="D-lactate dehydrogenase mitochondrial"/>
    <property type="match status" value="1"/>
</dbReference>
<protein>
    <submittedName>
        <fullName evidence="7">FAD-binding oxidoreductase</fullName>
    </submittedName>
</protein>
<proteinExistence type="inferred from homology"/>
<evidence type="ECO:0000313" key="7">
    <source>
        <dbReference type="EMBL" id="QWK88985.1"/>
    </source>
</evidence>
<dbReference type="InterPro" id="IPR016166">
    <property type="entry name" value="FAD-bd_PCMH"/>
</dbReference>
<evidence type="ECO:0000313" key="8">
    <source>
        <dbReference type="Proteomes" id="UP000679352"/>
    </source>
</evidence>
<dbReference type="InterPro" id="IPR016169">
    <property type="entry name" value="FAD-bd_PCMH_sub2"/>
</dbReference>
<dbReference type="Gene3D" id="3.30.43.10">
    <property type="entry name" value="Uridine Diphospho-n-acetylenolpyruvylglucosamine Reductase, domain 2"/>
    <property type="match status" value="1"/>
</dbReference>
<dbReference type="GO" id="GO:0016491">
    <property type="term" value="F:oxidoreductase activity"/>
    <property type="evidence" value="ECO:0007669"/>
    <property type="project" value="UniProtKB-KW"/>
</dbReference>
<dbReference type="EMBL" id="CP076361">
    <property type="protein sequence ID" value="QWK88985.1"/>
    <property type="molecule type" value="Genomic_DNA"/>
</dbReference>
<dbReference type="InterPro" id="IPR006094">
    <property type="entry name" value="Oxid_FAD_bind_N"/>
</dbReference>
<organism evidence="7 8">
    <name type="scientific">Gemmobacter fulvus</name>
    <dbReference type="NCBI Taxonomy" id="2840474"/>
    <lineage>
        <taxon>Bacteria</taxon>
        <taxon>Pseudomonadati</taxon>
        <taxon>Pseudomonadota</taxon>
        <taxon>Alphaproteobacteria</taxon>
        <taxon>Rhodobacterales</taxon>
        <taxon>Paracoccaceae</taxon>
        <taxon>Gemmobacter</taxon>
    </lineage>
</organism>
<evidence type="ECO:0000256" key="3">
    <source>
        <dbReference type="ARBA" id="ARBA00022630"/>
    </source>
</evidence>
<sequence length="447" mass="47245">MLAELLAALGPAGCLTGDRVAEAARSDASRSGQTLPLALLRPSSVAEVSAALEICHRHGQPVVPQGGMTGLAGGANPRSDDVALSLARFAGVEEIDPDAGTMLLRAGTVLERAQEVAAEAGFLLPIDLGARGSCQIGGNIATNAGGLRVIRHGMTRDNLLGIEAVLADGRVVSSLGRMVKNNTGYDLRHLFCGSEGSLGVITRAVIRLRPLPEARQTALCALSSYRAVLTLLDMARKTLTVSAFEAMWQDYFAFNQQIARLSLFANPPPFAVILEAEGAGLEPLLEQAFEAGVIDDALVAQSQTDARRFWEVREGHAMETALPGLINLDISLPVARLDDFAQACRAGLRARFPDAHVSFYGHVGDSNLHVAVALADNAEDGGHEVDRIAYDLVRGFGGSISAEHGIGTLKRDWLGHSRSPVELAVMRQIKAALDPKGILNPGKLLPA</sequence>
<evidence type="ECO:0000259" key="6">
    <source>
        <dbReference type="PROSITE" id="PS51387"/>
    </source>
</evidence>
<dbReference type="SUPFAM" id="SSF55103">
    <property type="entry name" value="FAD-linked oxidases, C-terminal domain"/>
    <property type="match status" value="1"/>
</dbReference>
<dbReference type="InterPro" id="IPR016171">
    <property type="entry name" value="Vanillyl_alc_oxidase_C-sub2"/>
</dbReference>
<dbReference type="PANTHER" id="PTHR43716">
    <property type="entry name" value="D-2-HYDROXYGLUTARATE DEHYDROGENASE, MITOCHONDRIAL"/>
    <property type="match status" value="1"/>
</dbReference>
<dbReference type="PROSITE" id="PS51387">
    <property type="entry name" value="FAD_PCMH"/>
    <property type="match status" value="1"/>
</dbReference>
<evidence type="ECO:0000256" key="2">
    <source>
        <dbReference type="ARBA" id="ARBA00008000"/>
    </source>
</evidence>
<dbReference type="InterPro" id="IPR004113">
    <property type="entry name" value="FAD-bd_oxidored_4_C"/>
</dbReference>
<keyword evidence="3" id="KW-0285">Flavoprotein</keyword>
<evidence type="ECO:0000256" key="1">
    <source>
        <dbReference type="ARBA" id="ARBA00001974"/>
    </source>
</evidence>
<dbReference type="GO" id="GO:0071949">
    <property type="term" value="F:FAD binding"/>
    <property type="evidence" value="ECO:0007669"/>
    <property type="project" value="InterPro"/>
</dbReference>
<dbReference type="Gene3D" id="3.30.70.2740">
    <property type="match status" value="1"/>
</dbReference>
<feature type="domain" description="FAD-binding PCMH-type" evidence="6">
    <location>
        <begin position="32"/>
        <end position="211"/>
    </location>
</feature>
<dbReference type="Gene3D" id="3.30.70.2190">
    <property type="match status" value="1"/>
</dbReference>
<name>A0A975S0G3_9RHOB</name>
<dbReference type="Pfam" id="PF01565">
    <property type="entry name" value="FAD_binding_4"/>
    <property type="match status" value="1"/>
</dbReference>
<comment type="similarity">
    <text evidence="2">Belongs to the FAD-binding oxidoreductase/transferase type 4 family.</text>
</comment>
<dbReference type="InterPro" id="IPR016164">
    <property type="entry name" value="FAD-linked_Oxase-like_C"/>
</dbReference>
<dbReference type="InterPro" id="IPR016167">
    <property type="entry name" value="FAD-bd_PCMH_sub1"/>
</dbReference>
<keyword evidence="8" id="KW-1185">Reference proteome</keyword>
<keyword evidence="4" id="KW-0274">FAD</keyword>
<evidence type="ECO:0000256" key="4">
    <source>
        <dbReference type="ARBA" id="ARBA00022827"/>
    </source>
</evidence>